<dbReference type="Proteomes" id="UP000615326">
    <property type="component" value="Unassembled WGS sequence"/>
</dbReference>
<dbReference type="RefSeq" id="WP_173578199.1">
    <property type="nucleotide sequence ID" value="NZ_WOSW01000036.1"/>
</dbReference>
<gene>
    <name evidence="1" type="ORF">GOB84_14355</name>
</gene>
<keyword evidence="2" id="KW-1185">Reference proteome</keyword>
<reference evidence="1 2" key="1">
    <citation type="journal article" date="2020" name="Int. J. Syst. Evol. Microbiol.">
        <title>Novel acetic acid bacteria from cider fermentations: Acetobacter conturbans sp. nov. and Acetobacter fallax sp. nov.</title>
        <authorList>
            <person name="Sombolestani A.S."/>
            <person name="Cleenwerck I."/>
            <person name="Cnockaert M."/>
            <person name="Borremans W."/>
            <person name="Wieme A.D."/>
            <person name="De Vuyst L."/>
            <person name="Vandamme P."/>
        </authorList>
    </citation>
    <scope>NUCLEOTIDE SEQUENCE [LARGE SCALE GENOMIC DNA]</scope>
    <source>
        <strain evidence="1 2">LMG 1637</strain>
    </source>
</reference>
<comment type="caution">
    <text evidence="1">The sequence shown here is derived from an EMBL/GenBank/DDBJ whole genome shotgun (WGS) entry which is preliminary data.</text>
</comment>
<name>A0ABX0KCJ2_9PROT</name>
<evidence type="ECO:0000313" key="2">
    <source>
        <dbReference type="Proteomes" id="UP000615326"/>
    </source>
</evidence>
<evidence type="ECO:0008006" key="3">
    <source>
        <dbReference type="Google" id="ProtNLM"/>
    </source>
</evidence>
<accession>A0ABX0KCJ2</accession>
<evidence type="ECO:0000313" key="1">
    <source>
        <dbReference type="EMBL" id="NHO33710.1"/>
    </source>
</evidence>
<sequence length="343" mass="39103">MARVRCVMMQKDENLLLNAWFRYYGYLFGFENLVVLDNGSRDPSVLETLRMYERAGADIRHEHNRIEDFQTKGTHVRNIIAEWDLCGGYDFALPVDCDEFLAVYTPDGLSCSRTAVHRHFDALTGIKQAFRFRVNLMNVPGRPGCFQPNHYQKTFLAAGTGTEQVDRGFHAITSSAEGGWTDTNFTFLHMHNKPFADLLRHARNKLANSVPLDDPEALRAHKGLGSHLIPYFFMTEQDYHERFTSGVFLRIPGFVNHMRALGFSDDYLGTQAPLEPSNPTDAVQILGLKADEFEHIVPFDGEAYRRLNPDVAAAGFAPLRHYVEYGMQEGRRFTDFQLPQTND</sequence>
<proteinExistence type="predicted"/>
<dbReference type="Pfam" id="PF13704">
    <property type="entry name" value="Glyco_tranf_2_4"/>
    <property type="match status" value="1"/>
</dbReference>
<protein>
    <recommendedName>
        <fullName evidence="3">Glycosyl transferase family 2</fullName>
    </recommendedName>
</protein>
<dbReference type="EMBL" id="WOSW01000036">
    <property type="protein sequence ID" value="NHO33710.1"/>
    <property type="molecule type" value="Genomic_DNA"/>
</dbReference>
<organism evidence="1 2">
    <name type="scientific">Acetobacter fallax</name>
    <dbReference type="NCBI Taxonomy" id="1737473"/>
    <lineage>
        <taxon>Bacteria</taxon>
        <taxon>Pseudomonadati</taxon>
        <taxon>Pseudomonadota</taxon>
        <taxon>Alphaproteobacteria</taxon>
        <taxon>Acetobacterales</taxon>
        <taxon>Acetobacteraceae</taxon>
        <taxon>Acetobacter</taxon>
    </lineage>
</organism>